<sequence length="347" mass="39920">METSSHGIVLCLIFIACLYTYIQFIHPDGFKPSFMFQNDQIISNKSTINKTSHEDVLETALSKAATDNKTLIIAVVNKAYVEGDNQKQMLDLFLEGFWVGEGTRGLINHLLLVAVDQESFERCKFLRLQCFKLETDGVDFVGEKVYMSEDFINMMWRRTLFLGEVLKRGYSFIFTDTDVLWLRNPFHRLSNDQSIDFQISTDNFNGNPRSQANPINTGFYMVRSNNKTISLFEAWYARKDQSQGMKEQDVLQKMLSKDGVFEELNVTVRFLDTLCFSGFCQDSKDFRAVASVHANCCRTISAKVVDLMAVIRDWKRFRSSISESSSSSDQMASWKWSKHTACIHSWL</sequence>
<evidence type="ECO:0000313" key="4">
    <source>
        <dbReference type="Proteomes" id="UP001187192"/>
    </source>
</evidence>
<dbReference type="InterPro" id="IPR005069">
    <property type="entry name" value="Nucl-diP-sugar_transferase"/>
</dbReference>
<dbReference type="Proteomes" id="UP001187192">
    <property type="component" value="Unassembled WGS sequence"/>
</dbReference>
<proteinExistence type="predicted"/>
<dbReference type="Pfam" id="PF03407">
    <property type="entry name" value="Nucleotid_trans"/>
    <property type="match status" value="1"/>
</dbReference>
<dbReference type="InterPro" id="IPR044821">
    <property type="entry name" value="At1g28695/At4g15970-like"/>
</dbReference>
<keyword evidence="1" id="KW-1133">Transmembrane helix</keyword>
<evidence type="ECO:0000313" key="3">
    <source>
        <dbReference type="EMBL" id="GMN41091.1"/>
    </source>
</evidence>
<feature type="transmembrane region" description="Helical" evidence="1">
    <location>
        <begin position="6"/>
        <end position="25"/>
    </location>
</feature>
<comment type="caution">
    <text evidence="3">The sequence shown here is derived from an EMBL/GenBank/DDBJ whole genome shotgun (WGS) entry which is preliminary data.</text>
</comment>
<gene>
    <name evidence="3" type="ORF">TIFTF001_010319</name>
</gene>
<protein>
    <recommendedName>
        <fullName evidence="2">Nucleotide-diphospho-sugar transferase domain-containing protein</fullName>
    </recommendedName>
</protein>
<keyword evidence="4" id="KW-1185">Reference proteome</keyword>
<accession>A0AA88AIW2</accession>
<keyword evidence="1" id="KW-0472">Membrane</keyword>
<name>A0AA88AIW2_FICCA</name>
<dbReference type="EMBL" id="BTGU01000012">
    <property type="protein sequence ID" value="GMN41091.1"/>
    <property type="molecule type" value="Genomic_DNA"/>
</dbReference>
<dbReference type="PANTHER" id="PTHR46038:SF29">
    <property type="entry name" value="NUCLEOTIDE-DIPHOSPHO-SUGAR TRANSFERASE DOMAIN-CONTAINING PROTEIN"/>
    <property type="match status" value="1"/>
</dbReference>
<keyword evidence="1" id="KW-0812">Transmembrane</keyword>
<dbReference type="PANTHER" id="PTHR46038">
    <property type="entry name" value="EXPRESSED PROTEIN-RELATED"/>
    <property type="match status" value="1"/>
</dbReference>
<evidence type="ECO:0000256" key="1">
    <source>
        <dbReference type="SAM" id="Phobius"/>
    </source>
</evidence>
<feature type="domain" description="Nucleotide-diphospho-sugar transferase" evidence="2">
    <location>
        <begin position="106"/>
        <end position="306"/>
    </location>
</feature>
<dbReference type="AlphaFoldDB" id="A0AA88AIW2"/>
<evidence type="ECO:0000259" key="2">
    <source>
        <dbReference type="Pfam" id="PF03407"/>
    </source>
</evidence>
<organism evidence="3 4">
    <name type="scientific">Ficus carica</name>
    <name type="common">Common fig</name>
    <dbReference type="NCBI Taxonomy" id="3494"/>
    <lineage>
        <taxon>Eukaryota</taxon>
        <taxon>Viridiplantae</taxon>
        <taxon>Streptophyta</taxon>
        <taxon>Embryophyta</taxon>
        <taxon>Tracheophyta</taxon>
        <taxon>Spermatophyta</taxon>
        <taxon>Magnoliopsida</taxon>
        <taxon>eudicotyledons</taxon>
        <taxon>Gunneridae</taxon>
        <taxon>Pentapetalae</taxon>
        <taxon>rosids</taxon>
        <taxon>fabids</taxon>
        <taxon>Rosales</taxon>
        <taxon>Moraceae</taxon>
        <taxon>Ficeae</taxon>
        <taxon>Ficus</taxon>
    </lineage>
</organism>
<reference evidence="3" key="1">
    <citation type="submission" date="2023-07" db="EMBL/GenBank/DDBJ databases">
        <title>draft genome sequence of fig (Ficus carica).</title>
        <authorList>
            <person name="Takahashi T."/>
            <person name="Nishimura K."/>
        </authorList>
    </citation>
    <scope>NUCLEOTIDE SEQUENCE</scope>
</reference>